<evidence type="ECO:0000256" key="2">
    <source>
        <dbReference type="ARBA" id="ARBA00022692"/>
    </source>
</evidence>
<sequence>MWPYHINLLAITKLFRWHMLITWLLVIAENVLLALIPLFIGLSIDDLLTGDTDSLQLLAVVLCSITVVSVARRLYDTRVYGHIRVELAREINVRLSRLPVSIRNARLEMSRELVDFLEEDLPPLFTSCIQIIAAIVILFGFSQSLAVSAGVSTSLMLIIYSLFHQRFIRLNSTLNEQKEKQIRILHNRNPHQLLAHLKRLCQREIQLSDSEAILYGVLFLVQFGFIITNLWLAASLPDISPGRIFSIISYSWEYVEAAIMLPIALQTLSRLHEITTRINCIQLTPANQ</sequence>
<feature type="transmembrane region" description="Helical" evidence="5">
    <location>
        <begin position="145"/>
        <end position="163"/>
    </location>
</feature>
<keyword evidence="4 5" id="KW-0472">Membrane</keyword>
<evidence type="ECO:0000313" key="7">
    <source>
        <dbReference type="EMBL" id="OLQ74519.1"/>
    </source>
</evidence>
<dbReference type="RefSeq" id="WP_075765597.1">
    <property type="nucleotide sequence ID" value="NZ_MJIL01000083.1"/>
</dbReference>
<dbReference type="PROSITE" id="PS50929">
    <property type="entry name" value="ABC_TM1F"/>
    <property type="match status" value="1"/>
</dbReference>
<dbReference type="Gene3D" id="1.20.1560.10">
    <property type="entry name" value="ABC transporter type 1, transmembrane domain"/>
    <property type="match status" value="1"/>
</dbReference>
<gene>
    <name evidence="7" type="ORF">BIT28_13985</name>
</gene>
<dbReference type="SUPFAM" id="SSF90123">
    <property type="entry name" value="ABC transporter transmembrane region"/>
    <property type="match status" value="1"/>
</dbReference>
<evidence type="ECO:0000256" key="1">
    <source>
        <dbReference type="ARBA" id="ARBA00004651"/>
    </source>
</evidence>
<comment type="caution">
    <text evidence="7">The sequence shown here is derived from an EMBL/GenBank/DDBJ whole genome shotgun (WGS) entry which is preliminary data.</text>
</comment>
<proteinExistence type="predicted"/>
<dbReference type="InterPro" id="IPR036640">
    <property type="entry name" value="ABC1_TM_sf"/>
</dbReference>
<keyword evidence="3 5" id="KW-1133">Transmembrane helix</keyword>
<comment type="subcellular location">
    <subcellularLocation>
        <location evidence="1">Cell membrane</location>
        <topology evidence="1">Multi-pass membrane protein</topology>
    </subcellularLocation>
</comment>
<keyword evidence="8" id="KW-1185">Reference proteome</keyword>
<dbReference type="GO" id="GO:0140359">
    <property type="term" value="F:ABC-type transporter activity"/>
    <property type="evidence" value="ECO:0007669"/>
    <property type="project" value="InterPro"/>
</dbReference>
<dbReference type="Pfam" id="PF13748">
    <property type="entry name" value="ABC_membrane_3"/>
    <property type="match status" value="1"/>
</dbReference>
<evidence type="ECO:0000256" key="5">
    <source>
        <dbReference type="SAM" id="Phobius"/>
    </source>
</evidence>
<dbReference type="GO" id="GO:0005886">
    <property type="term" value="C:plasma membrane"/>
    <property type="evidence" value="ECO:0007669"/>
    <property type="project" value="UniProtKB-SubCell"/>
</dbReference>
<feature type="transmembrane region" description="Helical" evidence="5">
    <location>
        <begin position="20"/>
        <end position="42"/>
    </location>
</feature>
<evidence type="ECO:0000256" key="3">
    <source>
        <dbReference type="ARBA" id="ARBA00022989"/>
    </source>
</evidence>
<organism evidence="7 8">
    <name type="scientific">Photobacterium proteolyticum</name>
    <dbReference type="NCBI Taxonomy" id="1903952"/>
    <lineage>
        <taxon>Bacteria</taxon>
        <taxon>Pseudomonadati</taxon>
        <taxon>Pseudomonadota</taxon>
        <taxon>Gammaproteobacteria</taxon>
        <taxon>Vibrionales</taxon>
        <taxon>Vibrionaceae</taxon>
        <taxon>Photobacterium</taxon>
    </lineage>
</organism>
<dbReference type="AlphaFoldDB" id="A0A1Q9GJ84"/>
<dbReference type="OrthoDB" id="8443255at2"/>
<protein>
    <recommendedName>
        <fullName evidence="6">ABC transmembrane type-1 domain-containing protein</fullName>
    </recommendedName>
</protein>
<evidence type="ECO:0000259" key="6">
    <source>
        <dbReference type="PROSITE" id="PS50929"/>
    </source>
</evidence>
<accession>A0A1Q9GJ84</accession>
<dbReference type="EMBL" id="MJIL01000083">
    <property type="protein sequence ID" value="OLQ74519.1"/>
    <property type="molecule type" value="Genomic_DNA"/>
</dbReference>
<dbReference type="InterPro" id="IPR011527">
    <property type="entry name" value="ABC1_TM_dom"/>
</dbReference>
<keyword evidence="2 5" id="KW-0812">Transmembrane</keyword>
<feature type="transmembrane region" description="Helical" evidence="5">
    <location>
        <begin position="121"/>
        <end position="139"/>
    </location>
</feature>
<evidence type="ECO:0000256" key="4">
    <source>
        <dbReference type="ARBA" id="ARBA00023136"/>
    </source>
</evidence>
<feature type="domain" description="ABC transmembrane type-1" evidence="6">
    <location>
        <begin position="24"/>
        <end position="270"/>
    </location>
</feature>
<name>A0A1Q9GJ84_9GAMM</name>
<feature type="transmembrane region" description="Helical" evidence="5">
    <location>
        <begin position="212"/>
        <end position="232"/>
    </location>
</feature>
<dbReference type="GO" id="GO:0005524">
    <property type="term" value="F:ATP binding"/>
    <property type="evidence" value="ECO:0007669"/>
    <property type="project" value="InterPro"/>
</dbReference>
<dbReference type="STRING" id="1903952.BIT28_13985"/>
<reference evidence="7 8" key="1">
    <citation type="submission" date="2016-09" db="EMBL/GenBank/DDBJ databases">
        <title>Photobacterium proteolyticum sp. nov. a protease producing bacterium isolated from ocean sediments of Laizhou Bay.</title>
        <authorList>
            <person name="Li Y."/>
        </authorList>
    </citation>
    <scope>NUCLEOTIDE SEQUENCE [LARGE SCALE GENOMIC DNA]</scope>
    <source>
        <strain evidence="7 8">13-12</strain>
    </source>
</reference>
<feature type="transmembrane region" description="Helical" evidence="5">
    <location>
        <begin position="54"/>
        <end position="75"/>
    </location>
</feature>
<evidence type="ECO:0000313" key="8">
    <source>
        <dbReference type="Proteomes" id="UP000186905"/>
    </source>
</evidence>
<dbReference type="Proteomes" id="UP000186905">
    <property type="component" value="Unassembled WGS sequence"/>
</dbReference>